<dbReference type="KEGG" id="vg:23462598"/>
<reference evidence="1 2" key="1">
    <citation type="journal article" date="2015" name="Parasitol. Res.">
        <title>Viruses in close associations with free-living amoebae.</title>
        <authorList>
            <person name="Scheid P."/>
        </authorList>
    </citation>
    <scope>NUCLEOTIDE SEQUENCE [LARGE SCALE GENOMIC DNA]</scope>
    <source>
        <strain evidence="1">KlaHel</strain>
    </source>
</reference>
<accession>A0A0B5J9Z4</accession>
<sequence length="111" mass="12278">MSLPRSLWAPLGNMQKHFFCVAKKVAFLSISSFFAAQWFPCISGGGAFSTHTTGAPTMMSLLGEKCARAVRLRWRCGRMCRSTGSLFVSGRCATVTGKRQVRGTCLFFFHE</sequence>
<dbReference type="RefSeq" id="YP_009119916.1">
    <property type="nucleotide sequence ID" value="NC_026440.1"/>
</dbReference>
<dbReference type="GeneID" id="23462598"/>
<evidence type="ECO:0000313" key="2">
    <source>
        <dbReference type="Proteomes" id="UP000202511"/>
    </source>
</evidence>
<name>A0A0B5J9Z4_9VIRU</name>
<organism evidence="1 2">
    <name type="scientific">Pandoravirus inopinatum</name>
    <dbReference type="NCBI Taxonomy" id="1605721"/>
    <lineage>
        <taxon>Viruses</taxon>
        <taxon>Pandoravirus</taxon>
    </lineage>
</organism>
<proteinExistence type="predicted"/>
<dbReference type="Proteomes" id="UP000202511">
    <property type="component" value="Segment"/>
</dbReference>
<dbReference type="EMBL" id="KP136319">
    <property type="protein sequence ID" value="AJF97681.1"/>
    <property type="molecule type" value="Genomic_DNA"/>
</dbReference>
<protein>
    <submittedName>
        <fullName evidence="1">Uncharacterized protein</fullName>
    </submittedName>
</protein>
<evidence type="ECO:0000313" key="1">
    <source>
        <dbReference type="EMBL" id="AJF97681.1"/>
    </source>
</evidence>